<organism evidence="2 3">
    <name type="scientific">Oxynema aestuarii AP17</name>
    <dbReference type="NCBI Taxonomy" id="2064643"/>
    <lineage>
        <taxon>Bacteria</taxon>
        <taxon>Bacillati</taxon>
        <taxon>Cyanobacteriota</taxon>
        <taxon>Cyanophyceae</taxon>
        <taxon>Oscillatoriophycideae</taxon>
        <taxon>Oscillatoriales</taxon>
        <taxon>Oscillatoriaceae</taxon>
        <taxon>Oxynema</taxon>
        <taxon>Oxynema aestuarii</taxon>
    </lineage>
</organism>
<sequence length="79" mass="8736">MLKSTLITGSIILAIIYVAFGDKIEFLPEKMQTTSLQTRTSITKFAQGLVPGWAKKNPNERTEKEIEEQLQQGGGEPAN</sequence>
<name>A0A6H1TV26_9CYAN</name>
<keyword evidence="3" id="KW-1185">Reference proteome</keyword>
<accession>A0A6H1TV26</accession>
<reference evidence="2 3" key="1">
    <citation type="submission" date="2020-04" db="EMBL/GenBank/DDBJ databases">
        <authorList>
            <person name="Basu S."/>
            <person name="Maruthanayagam V."/>
            <person name="Chakraborty S."/>
            <person name="Pramanik A."/>
            <person name="Mukherjee J."/>
            <person name="Brink B."/>
        </authorList>
    </citation>
    <scope>NUCLEOTIDE SEQUENCE [LARGE SCALE GENOMIC DNA]</scope>
    <source>
        <strain evidence="2 3">AP17</strain>
    </source>
</reference>
<proteinExistence type="predicted"/>
<feature type="region of interest" description="Disordered" evidence="1">
    <location>
        <begin position="53"/>
        <end position="79"/>
    </location>
</feature>
<protein>
    <submittedName>
        <fullName evidence="2">Uncharacterized protein</fullName>
    </submittedName>
</protein>
<dbReference type="KEGG" id="oxy:HCG48_07335"/>
<evidence type="ECO:0000313" key="3">
    <source>
        <dbReference type="Proteomes" id="UP000500857"/>
    </source>
</evidence>
<dbReference type="EMBL" id="CP051167">
    <property type="protein sequence ID" value="QIZ70411.1"/>
    <property type="molecule type" value="Genomic_DNA"/>
</dbReference>
<dbReference type="Proteomes" id="UP000500857">
    <property type="component" value="Chromosome"/>
</dbReference>
<dbReference type="AlphaFoldDB" id="A0A6H1TV26"/>
<gene>
    <name evidence="2" type="ORF">HCG48_07335</name>
</gene>
<evidence type="ECO:0000256" key="1">
    <source>
        <dbReference type="SAM" id="MobiDB-lite"/>
    </source>
</evidence>
<evidence type="ECO:0000313" key="2">
    <source>
        <dbReference type="EMBL" id="QIZ70411.1"/>
    </source>
</evidence>